<sequence length="627" mass="70170">MGCSSSTPVGDDPRAPRPAKQQNVDPENVTRPEVTWEKDLGWSYWICAKEQQLIESGQHNELPSLYQELMFIGARAYLATRYPECSGNGTIEDMGDLHICMDAGACSENDKCKVPTKAFMVMDASFTGIVHSIALVIAKPLQKPTDDQKPWLVPGSELDSGELAGAKHTMLERLTLMRAEGVNLKHALINIFIGADLITCRFDASPKPPTINACNEVWPQLLIDTLESMRKDTKKAPNAFRGLFAPCWFRQTVRAATNNFEGSTVWDEGQLPFKLPNGKMYHEPTRILVTRVYENMVERVEEIPFTATPPPFPGQAEEESESVTLVRKADPAKDPGGIVRIALIIGISKSVVWPKVGDYIKSSIMRAGEKAVMEYATGLHAKGVLDRCTIRVYMGTDETVFKFVGDPTSLFPQVRALPGPHDLAIQSESAAQDPILDESLARDFNLKLSLLPKHDLMGSESQFQAVKKYVAEQAKTRSPDELRAQLIMVSYKMAQRFLTNNFPNCEISDEGPFPVIHPDGSQTLDHDTRLMVARDDKKEVVAAMNIVPYPGDEASLFGDKTWINTPEMREADDRLLMLLRKWYAEGKVSKVDCMAQTMMAKDATIYRFDGDRFEDYSEEKMKQFNWG</sequence>
<organism evidence="2 3">
    <name type="scientific">Fusarium coffeatum</name>
    <dbReference type="NCBI Taxonomy" id="231269"/>
    <lineage>
        <taxon>Eukaryota</taxon>
        <taxon>Fungi</taxon>
        <taxon>Dikarya</taxon>
        <taxon>Ascomycota</taxon>
        <taxon>Pezizomycotina</taxon>
        <taxon>Sordariomycetes</taxon>
        <taxon>Hypocreomycetidae</taxon>
        <taxon>Hypocreales</taxon>
        <taxon>Nectriaceae</taxon>
        <taxon>Fusarium</taxon>
        <taxon>Fusarium incarnatum-equiseti species complex</taxon>
    </lineage>
</organism>
<gene>
    <name evidence="2" type="ORF">FIESC28_02452</name>
</gene>
<dbReference type="OrthoDB" id="5184961at2759"/>
<feature type="region of interest" description="Disordered" evidence="1">
    <location>
        <begin position="1"/>
        <end position="32"/>
    </location>
</feature>
<comment type="caution">
    <text evidence="2">The sequence shown here is derived from an EMBL/GenBank/DDBJ whole genome shotgun (WGS) entry which is preliminary data.</text>
</comment>
<keyword evidence="3" id="KW-1185">Reference proteome</keyword>
<proteinExistence type="predicted"/>
<dbReference type="GeneID" id="41991897"/>
<reference evidence="2 3" key="1">
    <citation type="submission" date="2018-06" db="EMBL/GenBank/DDBJ databases">
        <title>Fusarium incarnatum-equiseti species complex species 28.</title>
        <authorList>
            <person name="Gardiner D.M."/>
        </authorList>
    </citation>
    <scope>NUCLEOTIDE SEQUENCE [LARGE SCALE GENOMIC DNA]</scope>
    <source>
        <strain evidence="2 3">FIESC_28</strain>
    </source>
</reference>
<evidence type="ECO:0000313" key="2">
    <source>
        <dbReference type="EMBL" id="RBR24679.1"/>
    </source>
</evidence>
<evidence type="ECO:0000313" key="3">
    <source>
        <dbReference type="Proteomes" id="UP000253153"/>
    </source>
</evidence>
<dbReference type="EMBL" id="QKXC01000052">
    <property type="protein sequence ID" value="RBR24679.1"/>
    <property type="molecule type" value="Genomic_DNA"/>
</dbReference>
<protein>
    <submittedName>
        <fullName evidence="2">Uncharacterized protein</fullName>
    </submittedName>
</protein>
<accession>A0A366S5V2</accession>
<dbReference type="RefSeq" id="XP_031019270.1">
    <property type="nucleotide sequence ID" value="XM_031156601.1"/>
</dbReference>
<name>A0A366S5V2_9HYPO</name>
<dbReference type="Proteomes" id="UP000253153">
    <property type="component" value="Unassembled WGS sequence"/>
</dbReference>
<dbReference type="AlphaFoldDB" id="A0A366S5V2"/>
<evidence type="ECO:0000256" key="1">
    <source>
        <dbReference type="SAM" id="MobiDB-lite"/>
    </source>
</evidence>